<dbReference type="PANTHER" id="PTHR42830:SF2">
    <property type="entry name" value="OSMC_OHR FAMILY PROTEIN"/>
    <property type="match status" value="1"/>
</dbReference>
<sequence>MSEHRATIDWKRTTDSFAYDDYNREHEWRFGSGIAVKASAAPAFRGDGQSVDPEEAFVAAVSSCHMLTFLALCAKKRIVVDAYEDAAVGLLAKNENGKLAITEVRLSPNITFAGEAPDEAALAALHERAHHECFIANSVSCQITTP</sequence>
<dbReference type="AlphaFoldDB" id="A0A5N0T594"/>
<name>A0A5N0T594_9GAMM</name>
<dbReference type="SUPFAM" id="SSF82784">
    <property type="entry name" value="OsmC-like"/>
    <property type="match status" value="1"/>
</dbReference>
<dbReference type="Proteomes" id="UP000325372">
    <property type="component" value="Unassembled WGS sequence"/>
</dbReference>
<dbReference type="InterPro" id="IPR015946">
    <property type="entry name" value="KH_dom-like_a/b"/>
</dbReference>
<protein>
    <submittedName>
        <fullName evidence="1">OsmC family peroxiredoxin</fullName>
    </submittedName>
</protein>
<dbReference type="EMBL" id="VYXP01000008">
    <property type="protein sequence ID" value="KAA9130250.1"/>
    <property type="molecule type" value="Genomic_DNA"/>
</dbReference>
<dbReference type="InterPro" id="IPR003718">
    <property type="entry name" value="OsmC/Ohr_fam"/>
</dbReference>
<dbReference type="InterPro" id="IPR052707">
    <property type="entry name" value="OsmC_Ohr_Peroxiredoxin"/>
</dbReference>
<comment type="caution">
    <text evidence="1">The sequence shown here is derived from an EMBL/GenBank/DDBJ whole genome shotgun (WGS) entry which is preliminary data.</text>
</comment>
<reference evidence="1 2" key="1">
    <citation type="submission" date="2019-09" db="EMBL/GenBank/DDBJ databases">
        <title>Wenzhouxiangella sp. Genome sequencing and assembly.</title>
        <authorList>
            <person name="Zhang R."/>
        </authorList>
    </citation>
    <scope>NUCLEOTIDE SEQUENCE [LARGE SCALE GENOMIC DNA]</scope>
    <source>
        <strain evidence="1 2">W260</strain>
    </source>
</reference>
<gene>
    <name evidence="1" type="ORF">F3N42_12985</name>
</gene>
<dbReference type="Pfam" id="PF02566">
    <property type="entry name" value="OsmC"/>
    <property type="match status" value="1"/>
</dbReference>
<dbReference type="InterPro" id="IPR036102">
    <property type="entry name" value="OsmC/Ohrsf"/>
</dbReference>
<proteinExistence type="predicted"/>
<organism evidence="1 2">
    <name type="scientific">Marinihelvus fidelis</name>
    <dbReference type="NCBI Taxonomy" id="2613842"/>
    <lineage>
        <taxon>Bacteria</taxon>
        <taxon>Pseudomonadati</taxon>
        <taxon>Pseudomonadota</taxon>
        <taxon>Gammaproteobacteria</taxon>
        <taxon>Chromatiales</taxon>
        <taxon>Wenzhouxiangellaceae</taxon>
        <taxon>Marinihelvus</taxon>
    </lineage>
</organism>
<keyword evidence="2" id="KW-1185">Reference proteome</keyword>
<accession>A0A5N0T594</accession>
<evidence type="ECO:0000313" key="2">
    <source>
        <dbReference type="Proteomes" id="UP000325372"/>
    </source>
</evidence>
<dbReference type="Gene3D" id="3.30.300.20">
    <property type="match status" value="1"/>
</dbReference>
<evidence type="ECO:0000313" key="1">
    <source>
        <dbReference type="EMBL" id="KAA9130250.1"/>
    </source>
</evidence>
<dbReference type="PANTHER" id="PTHR42830">
    <property type="entry name" value="OSMOTICALLY INDUCIBLE FAMILY PROTEIN"/>
    <property type="match status" value="1"/>
</dbReference>
<dbReference type="RefSeq" id="WP_150864915.1">
    <property type="nucleotide sequence ID" value="NZ_VYXP01000008.1"/>
</dbReference>